<evidence type="ECO:0000256" key="1">
    <source>
        <dbReference type="ARBA" id="ARBA00022801"/>
    </source>
</evidence>
<dbReference type="PRINTS" id="PR00111">
    <property type="entry name" value="ABHYDROLASE"/>
</dbReference>
<accession>A0A1H4MTF2</accession>
<keyword evidence="1" id="KW-0378">Hydrolase</keyword>
<dbReference type="PANTHER" id="PTHR43798:SF31">
    <property type="entry name" value="AB HYDROLASE SUPERFAMILY PROTEIN YCLE"/>
    <property type="match status" value="1"/>
</dbReference>
<dbReference type="InterPro" id="IPR022742">
    <property type="entry name" value="Hydrolase_4"/>
</dbReference>
<feature type="domain" description="Serine aminopeptidase S33" evidence="2">
    <location>
        <begin position="21"/>
        <end position="229"/>
    </location>
</feature>
<dbReference type="OrthoDB" id="9785847at2"/>
<dbReference type="RefSeq" id="WP_143039570.1">
    <property type="nucleotide sequence ID" value="NZ_FNTI01000001.1"/>
</dbReference>
<dbReference type="InterPro" id="IPR029058">
    <property type="entry name" value="AB_hydrolase_fold"/>
</dbReference>
<dbReference type="GO" id="GO:0016787">
    <property type="term" value="F:hydrolase activity"/>
    <property type="evidence" value="ECO:0007669"/>
    <property type="project" value="UniProtKB-KW"/>
</dbReference>
<dbReference type="Proteomes" id="UP000183208">
    <property type="component" value="Unassembled WGS sequence"/>
</dbReference>
<evidence type="ECO:0000259" key="2">
    <source>
        <dbReference type="Pfam" id="PF12146"/>
    </source>
</evidence>
<sequence>MDFVEANGVGLRCELTGAGERTLVLVHEMGGSLESWDDVTPRFAKSRRVLRYDTRGAGLSQKVRGELTLDAMVDDIAALLDAYGIAGKVALAGIAVGGAIALHFAARHPKRTSAVVVGSPATGIAAERRVPALERLAKIEAAGMAFAVEDSMQNGYAPELRSDLKRFERFRTRWLGNDPSSYATIWRMLAAAEMQSELARLSVPVLVIGGSLDRVRPAAMAEGTAKSIPGARYIELRTGHYMSVQTPDLVFDCIDDFLRSVAA</sequence>
<dbReference type="EMBL" id="FNTI01000001">
    <property type="protein sequence ID" value="SEB86259.1"/>
    <property type="molecule type" value="Genomic_DNA"/>
</dbReference>
<gene>
    <name evidence="3" type="ORF">SAMN05444171_0091</name>
</gene>
<name>A0A1H4MTF2_9BRAD</name>
<dbReference type="AlphaFoldDB" id="A0A1H4MTF2"/>
<dbReference type="SUPFAM" id="SSF53474">
    <property type="entry name" value="alpha/beta-Hydrolases"/>
    <property type="match status" value="1"/>
</dbReference>
<dbReference type="Pfam" id="PF12146">
    <property type="entry name" value="Hydrolase_4"/>
    <property type="match status" value="1"/>
</dbReference>
<dbReference type="Gene3D" id="3.40.50.1820">
    <property type="entry name" value="alpha/beta hydrolase"/>
    <property type="match status" value="1"/>
</dbReference>
<evidence type="ECO:0000313" key="3">
    <source>
        <dbReference type="EMBL" id="SEB86259.1"/>
    </source>
</evidence>
<proteinExistence type="predicted"/>
<protein>
    <submittedName>
        <fullName evidence="3">3-oxoadipate enol-lactonase</fullName>
    </submittedName>
</protein>
<organism evidence="3 4">
    <name type="scientific">Bradyrhizobium lablabi</name>
    <dbReference type="NCBI Taxonomy" id="722472"/>
    <lineage>
        <taxon>Bacteria</taxon>
        <taxon>Pseudomonadati</taxon>
        <taxon>Pseudomonadota</taxon>
        <taxon>Alphaproteobacteria</taxon>
        <taxon>Hyphomicrobiales</taxon>
        <taxon>Nitrobacteraceae</taxon>
        <taxon>Bradyrhizobium</taxon>
    </lineage>
</organism>
<evidence type="ECO:0000313" key="4">
    <source>
        <dbReference type="Proteomes" id="UP000183208"/>
    </source>
</evidence>
<reference evidence="3 4" key="1">
    <citation type="submission" date="2016-10" db="EMBL/GenBank/DDBJ databases">
        <authorList>
            <person name="de Groot N.N."/>
        </authorList>
    </citation>
    <scope>NUCLEOTIDE SEQUENCE [LARGE SCALE GENOMIC DNA]</scope>
    <source>
        <strain evidence="3 4">GAS522</strain>
    </source>
</reference>
<dbReference type="InterPro" id="IPR050266">
    <property type="entry name" value="AB_hydrolase_sf"/>
</dbReference>
<dbReference type="PANTHER" id="PTHR43798">
    <property type="entry name" value="MONOACYLGLYCEROL LIPASE"/>
    <property type="match status" value="1"/>
</dbReference>
<dbReference type="InterPro" id="IPR000073">
    <property type="entry name" value="AB_hydrolase_1"/>
</dbReference>
<dbReference type="GO" id="GO:0016020">
    <property type="term" value="C:membrane"/>
    <property type="evidence" value="ECO:0007669"/>
    <property type="project" value="TreeGrafter"/>
</dbReference>